<feature type="domain" description="DUF2172" evidence="1">
    <location>
        <begin position="92"/>
        <end position="183"/>
    </location>
</feature>
<dbReference type="STRING" id="1434232.MAIT1_04175"/>
<gene>
    <name evidence="4" type="ORF">MAIT1_04175</name>
</gene>
<dbReference type="Pfam" id="PF16221">
    <property type="entry name" value="HTH_47"/>
    <property type="match status" value="1"/>
</dbReference>
<proteinExistence type="predicted"/>
<evidence type="ECO:0000259" key="1">
    <source>
        <dbReference type="Pfam" id="PF09940"/>
    </source>
</evidence>
<dbReference type="Pfam" id="PF16254">
    <property type="entry name" value="DUF4910"/>
    <property type="match status" value="1"/>
</dbReference>
<keyword evidence="5" id="KW-1185">Reference proteome</keyword>
<comment type="caution">
    <text evidence="4">The sequence shown here is derived from an EMBL/GenBank/DDBJ whole genome shotgun (WGS) entry which is preliminary data.</text>
</comment>
<protein>
    <recommendedName>
        <fullName evidence="6">DUF4910 domain-containing protein</fullName>
    </recommendedName>
</protein>
<dbReference type="InterPro" id="IPR036388">
    <property type="entry name" value="WH-like_DNA-bd_sf"/>
</dbReference>
<dbReference type="InterPro" id="IPR032589">
    <property type="entry name" value="DUF4910"/>
</dbReference>
<dbReference type="CDD" id="cd05644">
    <property type="entry name" value="M28_like"/>
    <property type="match status" value="1"/>
</dbReference>
<dbReference type="EMBL" id="LVJN01000019">
    <property type="protein sequence ID" value="OSM04300.1"/>
    <property type="molecule type" value="Genomic_DNA"/>
</dbReference>
<evidence type="ECO:0000313" key="5">
    <source>
        <dbReference type="Proteomes" id="UP000194003"/>
    </source>
</evidence>
<reference evidence="4 5" key="1">
    <citation type="journal article" date="2016" name="BMC Genomics">
        <title>Combined genomic and structural analyses of a cultured magnetotactic bacterium reveals its niche adaptation to a dynamic environment.</title>
        <authorList>
            <person name="Araujo A.C."/>
            <person name="Morillo V."/>
            <person name="Cypriano J."/>
            <person name="Teixeira L.C."/>
            <person name="Leao P."/>
            <person name="Lyra S."/>
            <person name="Almeida L.G."/>
            <person name="Bazylinski D.A."/>
            <person name="Vasconcellos A.T."/>
            <person name="Abreu F."/>
            <person name="Lins U."/>
        </authorList>
    </citation>
    <scope>NUCLEOTIDE SEQUENCE [LARGE SCALE GENOMIC DNA]</scope>
    <source>
        <strain evidence="4 5">IT-1</strain>
    </source>
</reference>
<dbReference type="InterPro" id="IPR032622">
    <property type="entry name" value="UCP01524_HTH"/>
</dbReference>
<evidence type="ECO:0000259" key="3">
    <source>
        <dbReference type="Pfam" id="PF16254"/>
    </source>
</evidence>
<dbReference type="Pfam" id="PF09940">
    <property type="entry name" value="DUF2172"/>
    <property type="match status" value="1"/>
</dbReference>
<dbReference type="InterPro" id="IPR012353">
    <property type="entry name" value="UCP015244"/>
</dbReference>
<dbReference type="InterPro" id="IPR032610">
    <property type="entry name" value="DUF2172"/>
</dbReference>
<evidence type="ECO:0000313" key="4">
    <source>
        <dbReference type="EMBL" id="OSM04300.1"/>
    </source>
</evidence>
<dbReference type="Gene3D" id="3.40.630.10">
    <property type="entry name" value="Zn peptidases"/>
    <property type="match status" value="1"/>
</dbReference>
<dbReference type="Gene3D" id="3.50.30.90">
    <property type="match status" value="1"/>
</dbReference>
<dbReference type="AlphaFoldDB" id="A0A1Y2K4L3"/>
<feature type="domain" description="UCP01524 winged helix-turn-helix" evidence="2">
    <location>
        <begin position="389"/>
        <end position="456"/>
    </location>
</feature>
<accession>A0A1Y2K4L3</accession>
<organism evidence="4 5">
    <name type="scientific">Magnetofaba australis IT-1</name>
    <dbReference type="NCBI Taxonomy" id="1434232"/>
    <lineage>
        <taxon>Bacteria</taxon>
        <taxon>Pseudomonadati</taxon>
        <taxon>Pseudomonadota</taxon>
        <taxon>Magnetococcia</taxon>
        <taxon>Magnetococcales</taxon>
        <taxon>Magnetococcaceae</taxon>
        <taxon>Magnetofaba</taxon>
    </lineage>
</organism>
<dbReference type="Proteomes" id="UP000194003">
    <property type="component" value="Unassembled WGS sequence"/>
</dbReference>
<dbReference type="PIRSF" id="PIRSF015244">
    <property type="entry name" value="UCP015244"/>
    <property type="match status" value="1"/>
</dbReference>
<evidence type="ECO:0008006" key="6">
    <source>
        <dbReference type="Google" id="ProtNLM"/>
    </source>
</evidence>
<dbReference type="SUPFAM" id="SSF53187">
    <property type="entry name" value="Zn-dependent exopeptidases"/>
    <property type="match status" value="1"/>
</dbReference>
<name>A0A1Y2K4L3_9PROT</name>
<feature type="domain" description="DUF4910" evidence="3">
    <location>
        <begin position="41"/>
        <end position="381"/>
    </location>
</feature>
<sequence length="463" mass="51606">MLGEFEGAALNIFHLPKIALYIAGNPMTTPPPPVVNGSDMHALMARLFPVNRSLTGDGVRLTLRVIGEHLPGLTLHEVASGTRALDWLVPDEWNVRDAYIQNGAGQRVVDFQAHTLHLVGYSEPVDRLMSLEELQSHLFSLPDQLDAIPYVTSYYRRFWGFCLSHRQRQALTEQNYRVVIDATLAPGYLTYADLRIPGRSKQEIFISSYVCHPSMANNELSGPALLTALGQWLAGRDNRYSYRLVLAPESIGPIVYMSQHLEEMKRRTIAAFNLTCVGDERAVSLMPSRQGNTLTDRAARHVLRHMAPEHRVYDFYQDRGSDERQYCSPGADLPMVSIMRSRYGDYPEYHTSLDDLTVATPAGLQRSLELHQAAIETIERNETLCAGIVGEPHLARRGMDFNLGGGVGVAAARKQAQDLMAWSDGSRDLIDTADAMGMSLLELLPVVDLLKQQELLIPCAHSE</sequence>
<dbReference type="Gene3D" id="1.10.10.10">
    <property type="entry name" value="Winged helix-like DNA-binding domain superfamily/Winged helix DNA-binding domain"/>
    <property type="match status" value="1"/>
</dbReference>
<evidence type="ECO:0000259" key="2">
    <source>
        <dbReference type="Pfam" id="PF16221"/>
    </source>
</evidence>